<name>A0AAU8A183_9BURK</name>
<dbReference type="CDD" id="cd15482">
    <property type="entry name" value="Sialidase_non-viral"/>
    <property type="match status" value="1"/>
</dbReference>
<dbReference type="InterPro" id="IPR036278">
    <property type="entry name" value="Sialidase_sf"/>
</dbReference>
<dbReference type="PANTHER" id="PTHR43752">
    <property type="entry name" value="BNR/ASP-BOX REPEAT FAMILY PROTEIN"/>
    <property type="match status" value="1"/>
</dbReference>
<dbReference type="PANTHER" id="PTHR43752:SF2">
    <property type="entry name" value="BNR_ASP-BOX REPEAT FAMILY PROTEIN"/>
    <property type="match status" value="1"/>
</dbReference>
<organism evidence="2">
    <name type="scientific">Polynucleobacter sp. UK-FUSCHL-C3</name>
    <dbReference type="NCBI Taxonomy" id="2955208"/>
    <lineage>
        <taxon>Bacteria</taxon>
        <taxon>Pseudomonadati</taxon>
        <taxon>Pseudomonadota</taxon>
        <taxon>Betaproteobacteria</taxon>
        <taxon>Burkholderiales</taxon>
        <taxon>Burkholderiaceae</taxon>
        <taxon>Polynucleobacter</taxon>
    </lineage>
</organism>
<evidence type="ECO:0000313" key="2">
    <source>
        <dbReference type="EMBL" id="XCC57196.1"/>
    </source>
</evidence>
<dbReference type="EMBL" id="CP099959">
    <property type="protein sequence ID" value="XCC57196.1"/>
    <property type="molecule type" value="Genomic_DNA"/>
</dbReference>
<protein>
    <submittedName>
        <fullName evidence="2">Exo-alpha-sialidase</fullName>
    </submittedName>
</protein>
<gene>
    <name evidence="2" type="ORF">NKE59_06790</name>
</gene>
<feature type="domain" description="Sialidase" evidence="1">
    <location>
        <begin position="94"/>
        <end position="392"/>
    </location>
</feature>
<dbReference type="InterPro" id="IPR011040">
    <property type="entry name" value="Sialidase"/>
</dbReference>
<dbReference type="RefSeq" id="WP_353438226.1">
    <property type="nucleotide sequence ID" value="NZ_CP099959.1"/>
</dbReference>
<dbReference type="SUPFAM" id="SSF50939">
    <property type="entry name" value="Sialidases"/>
    <property type="match status" value="1"/>
</dbReference>
<evidence type="ECO:0000259" key="1">
    <source>
        <dbReference type="Pfam" id="PF13088"/>
    </source>
</evidence>
<accession>A0AAU8A183</accession>
<dbReference type="AlphaFoldDB" id="A0AAU8A183"/>
<dbReference type="Pfam" id="PF13088">
    <property type="entry name" value="BNR_2"/>
    <property type="match status" value="1"/>
</dbReference>
<sequence length="437" mass="48484">MIRVFAFIFLVVALGMAYLQINDHPAWADFVGPINQSVNPDGQQTSIDPPGVVTKKLTTKPTSVKLQGQVDWLPDTGRPSVHAASLIPLKDGNWRAFWFAGSREGAADVVIQSAVWDANAKQWGQSTVALDREGAQQGLGRYIAKLGNPVPIRNINGQLQLYFVAVSIGGWAGSSISMMYSDDEGLSWSRPQRLVTSPLLNLSTLVKGSGFLFSDGSMGFPVYHEWIGKYGELLRLDPSGHVLDKRRMSSGRGTLQPIVFVDDAKHASAYFRQARSSGAKQIAVSHTADAGRLWETAPDLPIPNPNAAITGIELADRTRFMVFNDLEHGRHRLVLAASWPKSNNENSSQTAKENYSPWKTIQVLEDETASQSNPKEEFSYPYMSMNKQGQVFLVYTWNRKRIKSITWEPNNLVAYLHQVHQEIVSVTDTPTEMKEAK</sequence>
<dbReference type="Gene3D" id="2.120.10.10">
    <property type="match status" value="1"/>
</dbReference>
<proteinExistence type="predicted"/>
<reference evidence="2" key="1">
    <citation type="submission" date="2022-06" db="EMBL/GenBank/DDBJ databases">
        <title>New Polynucleobacter species.</title>
        <authorList>
            <person name="Hahn M.W."/>
        </authorList>
    </citation>
    <scope>NUCLEOTIDE SEQUENCE</scope>
    <source>
        <strain evidence="2">UK-FUSCHL-C3</strain>
    </source>
</reference>